<keyword evidence="10" id="KW-1185">Reference proteome</keyword>
<dbReference type="Pfam" id="PF00172">
    <property type="entry name" value="Zn_clus"/>
    <property type="match status" value="1"/>
</dbReference>
<feature type="region of interest" description="Disordered" evidence="7">
    <location>
        <begin position="454"/>
        <end position="473"/>
    </location>
</feature>
<keyword evidence="1" id="KW-0479">Metal-binding</keyword>
<keyword evidence="2" id="KW-0862">Zinc</keyword>
<feature type="compositionally biased region" description="Polar residues" evidence="7">
    <location>
        <begin position="96"/>
        <end position="106"/>
    </location>
</feature>
<protein>
    <recommendedName>
        <fullName evidence="8">Zn(2)-C6 fungal-type domain-containing protein</fullName>
    </recommendedName>
</protein>
<dbReference type="PANTHER" id="PTHR31944:SF131">
    <property type="entry name" value="HEME-RESPONSIVE ZINC FINGER TRANSCRIPTION FACTOR HAP1"/>
    <property type="match status" value="1"/>
</dbReference>
<dbReference type="AlphaFoldDB" id="A0AAN6S117"/>
<accession>A0AAN6S117</accession>
<dbReference type="InterPro" id="IPR036864">
    <property type="entry name" value="Zn2-C6_fun-type_DNA-bd_sf"/>
</dbReference>
<dbReference type="SUPFAM" id="SSF57701">
    <property type="entry name" value="Zn2/Cys6 DNA-binding domain"/>
    <property type="match status" value="1"/>
</dbReference>
<dbReference type="Proteomes" id="UP001303473">
    <property type="component" value="Unassembled WGS sequence"/>
</dbReference>
<feature type="compositionally biased region" description="Polar residues" evidence="7">
    <location>
        <begin position="463"/>
        <end position="473"/>
    </location>
</feature>
<gene>
    <name evidence="9" type="ORF">QBC46DRAFT_419110</name>
</gene>
<dbReference type="GO" id="GO:0008270">
    <property type="term" value="F:zinc ion binding"/>
    <property type="evidence" value="ECO:0007669"/>
    <property type="project" value="InterPro"/>
</dbReference>
<keyword evidence="4" id="KW-0238">DNA-binding</keyword>
<dbReference type="PROSITE" id="PS00463">
    <property type="entry name" value="ZN2_CY6_FUNGAL_1"/>
    <property type="match status" value="1"/>
</dbReference>
<feature type="region of interest" description="Disordered" evidence="7">
    <location>
        <begin position="157"/>
        <end position="185"/>
    </location>
</feature>
<feature type="region of interest" description="Disordered" evidence="7">
    <location>
        <begin position="69"/>
        <end position="114"/>
    </location>
</feature>
<dbReference type="EMBL" id="MU853881">
    <property type="protein sequence ID" value="KAK3936529.1"/>
    <property type="molecule type" value="Genomic_DNA"/>
</dbReference>
<dbReference type="GO" id="GO:0000978">
    <property type="term" value="F:RNA polymerase II cis-regulatory region sequence-specific DNA binding"/>
    <property type="evidence" value="ECO:0007669"/>
    <property type="project" value="TreeGrafter"/>
</dbReference>
<organism evidence="9 10">
    <name type="scientific">Diplogelasinospora grovesii</name>
    <dbReference type="NCBI Taxonomy" id="303347"/>
    <lineage>
        <taxon>Eukaryota</taxon>
        <taxon>Fungi</taxon>
        <taxon>Dikarya</taxon>
        <taxon>Ascomycota</taxon>
        <taxon>Pezizomycotina</taxon>
        <taxon>Sordariomycetes</taxon>
        <taxon>Sordariomycetidae</taxon>
        <taxon>Sordariales</taxon>
        <taxon>Diplogelasinosporaceae</taxon>
        <taxon>Diplogelasinospora</taxon>
    </lineage>
</organism>
<comment type="caution">
    <text evidence="9">The sequence shown here is derived from an EMBL/GenBank/DDBJ whole genome shotgun (WGS) entry which is preliminary data.</text>
</comment>
<evidence type="ECO:0000256" key="4">
    <source>
        <dbReference type="ARBA" id="ARBA00023125"/>
    </source>
</evidence>
<proteinExistence type="predicted"/>
<dbReference type="GO" id="GO:0001228">
    <property type="term" value="F:DNA-binding transcription activator activity, RNA polymerase II-specific"/>
    <property type="evidence" value="ECO:0007669"/>
    <property type="project" value="TreeGrafter"/>
</dbReference>
<feature type="compositionally biased region" description="Polar residues" evidence="7">
    <location>
        <begin position="172"/>
        <end position="185"/>
    </location>
</feature>
<evidence type="ECO:0000256" key="3">
    <source>
        <dbReference type="ARBA" id="ARBA00023015"/>
    </source>
</evidence>
<dbReference type="Gene3D" id="4.10.240.10">
    <property type="entry name" value="Zn(2)-C6 fungal-type DNA-binding domain"/>
    <property type="match status" value="1"/>
</dbReference>
<sequence>MNQENSAGFTWAFINRKQSISEGGARKGLRRDRRRHQRIVVCTPCHQRKLKCNKGQPCSRCAQSGTPGKCIYQQTPGKRQEPGAKPKWTPCPEAQITRQPSPNSSRSGGGARLDGATSWTSIACEFEETPPYVAGTDLQWAPRQQQILGLDGLFPSLPGNLSPQPPQHMRQESATPPTVGSNATSASLSCSVQTEILSDMHTQQFNLNWRMLPMEAATFPGTNIQQSYLDQTMSLNPIEAAIQPYAQSYPDQTMLNPIEAAIQPYAQSYPDQMSPNPMEAAIIQQPYPDQTISLMPKSHGSLPQDYSQDMQLQCWENGCNGLQFANKTTLEEHQRAMACPLPAICPNCMKTWKPKRRASMACVPFRPDGIASPGANRDSPGVVHEAVLFAPIDVVQIPEQTALPPNMCVQQSSLNQTMAAVQTPMKSPGSFFAESPNVSDSEYGRDSIANIRPLISPGVDPSMSGTVPNTTWA</sequence>
<dbReference type="PANTHER" id="PTHR31944">
    <property type="entry name" value="HEME-RESPONSIVE ZINC FINGER TRANSCRIPTION FACTOR HAP1"/>
    <property type="match status" value="1"/>
</dbReference>
<evidence type="ECO:0000259" key="8">
    <source>
        <dbReference type="PROSITE" id="PS50048"/>
    </source>
</evidence>
<evidence type="ECO:0000313" key="10">
    <source>
        <dbReference type="Proteomes" id="UP001303473"/>
    </source>
</evidence>
<dbReference type="InterPro" id="IPR001138">
    <property type="entry name" value="Zn2Cys6_DnaBD"/>
</dbReference>
<keyword evidence="6" id="KW-0539">Nucleus</keyword>
<evidence type="ECO:0000256" key="5">
    <source>
        <dbReference type="ARBA" id="ARBA00023163"/>
    </source>
</evidence>
<dbReference type="CDD" id="cd00067">
    <property type="entry name" value="GAL4"/>
    <property type="match status" value="1"/>
</dbReference>
<dbReference type="InterPro" id="IPR051430">
    <property type="entry name" value="Fungal_TF_Env_Response"/>
</dbReference>
<reference evidence="10" key="1">
    <citation type="journal article" date="2023" name="Mol. Phylogenet. Evol.">
        <title>Genome-scale phylogeny and comparative genomics of the fungal order Sordariales.</title>
        <authorList>
            <person name="Hensen N."/>
            <person name="Bonometti L."/>
            <person name="Westerberg I."/>
            <person name="Brannstrom I.O."/>
            <person name="Guillou S."/>
            <person name="Cros-Aarteil S."/>
            <person name="Calhoun S."/>
            <person name="Haridas S."/>
            <person name="Kuo A."/>
            <person name="Mondo S."/>
            <person name="Pangilinan J."/>
            <person name="Riley R."/>
            <person name="LaButti K."/>
            <person name="Andreopoulos B."/>
            <person name="Lipzen A."/>
            <person name="Chen C."/>
            <person name="Yan M."/>
            <person name="Daum C."/>
            <person name="Ng V."/>
            <person name="Clum A."/>
            <person name="Steindorff A."/>
            <person name="Ohm R.A."/>
            <person name="Martin F."/>
            <person name="Silar P."/>
            <person name="Natvig D.O."/>
            <person name="Lalanne C."/>
            <person name="Gautier V."/>
            <person name="Ament-Velasquez S.L."/>
            <person name="Kruys A."/>
            <person name="Hutchinson M.I."/>
            <person name="Powell A.J."/>
            <person name="Barry K."/>
            <person name="Miller A.N."/>
            <person name="Grigoriev I.V."/>
            <person name="Debuchy R."/>
            <person name="Gladieux P."/>
            <person name="Hiltunen Thoren M."/>
            <person name="Johannesson H."/>
        </authorList>
    </citation>
    <scope>NUCLEOTIDE SEQUENCE [LARGE SCALE GENOMIC DNA]</scope>
    <source>
        <strain evidence="10">CBS 340.73</strain>
    </source>
</reference>
<evidence type="ECO:0000313" key="9">
    <source>
        <dbReference type="EMBL" id="KAK3936529.1"/>
    </source>
</evidence>
<dbReference type="SMART" id="SM00066">
    <property type="entry name" value="GAL4"/>
    <property type="match status" value="1"/>
</dbReference>
<evidence type="ECO:0000256" key="6">
    <source>
        <dbReference type="ARBA" id="ARBA00023242"/>
    </source>
</evidence>
<name>A0AAN6S117_9PEZI</name>
<evidence type="ECO:0000256" key="2">
    <source>
        <dbReference type="ARBA" id="ARBA00022833"/>
    </source>
</evidence>
<keyword evidence="3" id="KW-0805">Transcription regulation</keyword>
<keyword evidence="5" id="KW-0804">Transcription</keyword>
<feature type="domain" description="Zn(2)-C6 fungal-type" evidence="8">
    <location>
        <begin position="41"/>
        <end position="72"/>
    </location>
</feature>
<evidence type="ECO:0000256" key="1">
    <source>
        <dbReference type="ARBA" id="ARBA00022723"/>
    </source>
</evidence>
<dbReference type="GO" id="GO:0005634">
    <property type="term" value="C:nucleus"/>
    <property type="evidence" value="ECO:0007669"/>
    <property type="project" value="TreeGrafter"/>
</dbReference>
<evidence type="ECO:0000256" key="7">
    <source>
        <dbReference type="SAM" id="MobiDB-lite"/>
    </source>
</evidence>
<dbReference type="PROSITE" id="PS50048">
    <property type="entry name" value="ZN2_CY6_FUNGAL_2"/>
    <property type="match status" value="1"/>
</dbReference>